<proteinExistence type="predicted"/>
<dbReference type="AlphaFoldDB" id="A0A0F9T406"/>
<organism evidence="1">
    <name type="scientific">marine sediment metagenome</name>
    <dbReference type="NCBI Taxonomy" id="412755"/>
    <lineage>
        <taxon>unclassified sequences</taxon>
        <taxon>metagenomes</taxon>
        <taxon>ecological metagenomes</taxon>
    </lineage>
</organism>
<gene>
    <name evidence="1" type="ORF">LCGC14_0439050</name>
</gene>
<reference evidence="1" key="1">
    <citation type="journal article" date="2015" name="Nature">
        <title>Complex archaea that bridge the gap between prokaryotes and eukaryotes.</title>
        <authorList>
            <person name="Spang A."/>
            <person name="Saw J.H."/>
            <person name="Jorgensen S.L."/>
            <person name="Zaremba-Niedzwiedzka K."/>
            <person name="Martijn J."/>
            <person name="Lind A.E."/>
            <person name="van Eijk R."/>
            <person name="Schleper C."/>
            <person name="Guy L."/>
            <person name="Ettema T.J."/>
        </authorList>
    </citation>
    <scope>NUCLEOTIDE SEQUENCE</scope>
</reference>
<sequence length="52" mass="6687">MIDMIVNLFRYFMGERHYDHWNKSQMFYVLTKSGNFADWLHIRRQMRFRRNE</sequence>
<evidence type="ECO:0000313" key="1">
    <source>
        <dbReference type="EMBL" id="KKN69602.1"/>
    </source>
</evidence>
<accession>A0A0F9T406</accession>
<protein>
    <submittedName>
        <fullName evidence="1">Uncharacterized protein</fullName>
    </submittedName>
</protein>
<comment type="caution">
    <text evidence="1">The sequence shown here is derived from an EMBL/GenBank/DDBJ whole genome shotgun (WGS) entry which is preliminary data.</text>
</comment>
<name>A0A0F9T406_9ZZZZ</name>
<dbReference type="EMBL" id="LAZR01000422">
    <property type="protein sequence ID" value="KKN69602.1"/>
    <property type="molecule type" value="Genomic_DNA"/>
</dbReference>